<reference evidence="1 2" key="1">
    <citation type="journal article" date="2012" name="Genome Biol.">
        <title>Sequencing three crocodilian genomes to illuminate the evolution of archosaurs and amniotes.</title>
        <authorList>
            <person name="St John J.A."/>
            <person name="Braun E.L."/>
            <person name="Isberg S.R."/>
            <person name="Miles L.G."/>
            <person name="Chong A.Y."/>
            <person name="Gongora J."/>
            <person name="Dalzell P."/>
            <person name="Moran C."/>
            <person name="Bed'hom B."/>
            <person name="Abzhanov A."/>
            <person name="Burgess S.C."/>
            <person name="Cooksey A.M."/>
            <person name="Castoe T.A."/>
            <person name="Crawford N.G."/>
            <person name="Densmore L.D."/>
            <person name="Drew J.C."/>
            <person name="Edwards S.V."/>
            <person name="Faircloth B.C."/>
            <person name="Fujita M.K."/>
            <person name="Greenwold M.J."/>
            <person name="Hoffmann F.G."/>
            <person name="Howard J.M."/>
            <person name="Iguchi T."/>
            <person name="Janes D.E."/>
            <person name="Khan S.Y."/>
            <person name="Kohno S."/>
            <person name="de Koning A.J."/>
            <person name="Lance S.L."/>
            <person name="McCarthy F.M."/>
            <person name="McCormack J.E."/>
            <person name="Merchant M.E."/>
            <person name="Peterson D.G."/>
            <person name="Pollock D.D."/>
            <person name="Pourmand N."/>
            <person name="Raney B.J."/>
            <person name="Roessler K.A."/>
            <person name="Sanford J.R."/>
            <person name="Sawyer R.H."/>
            <person name="Schmidt C.J."/>
            <person name="Triplett E.W."/>
            <person name="Tuberville T.D."/>
            <person name="Venegas-Anaya M."/>
            <person name="Howard J.T."/>
            <person name="Jarvis E.D."/>
            <person name="Guillette L.J.Jr."/>
            <person name="Glenn T.C."/>
            <person name="Green R.E."/>
            <person name="Ray D.A."/>
        </authorList>
    </citation>
    <scope>NUCLEOTIDE SEQUENCE [LARGE SCALE GENOMIC DNA]</scope>
    <source>
        <strain evidence="1">KSC_2009_1</strain>
    </source>
</reference>
<proteinExistence type="predicted"/>
<organism evidence="1 2">
    <name type="scientific">Alligator mississippiensis</name>
    <name type="common">American alligator</name>
    <dbReference type="NCBI Taxonomy" id="8496"/>
    <lineage>
        <taxon>Eukaryota</taxon>
        <taxon>Metazoa</taxon>
        <taxon>Chordata</taxon>
        <taxon>Craniata</taxon>
        <taxon>Vertebrata</taxon>
        <taxon>Euteleostomi</taxon>
        <taxon>Archelosauria</taxon>
        <taxon>Archosauria</taxon>
        <taxon>Crocodylia</taxon>
        <taxon>Alligatoridae</taxon>
        <taxon>Alligatorinae</taxon>
        <taxon>Alligator</taxon>
    </lineage>
</organism>
<dbReference type="EMBL" id="AKHW03007000">
    <property type="protein sequence ID" value="KYO17375.1"/>
    <property type="molecule type" value="Genomic_DNA"/>
</dbReference>
<evidence type="ECO:0000313" key="1">
    <source>
        <dbReference type="EMBL" id="KYO17375.1"/>
    </source>
</evidence>
<name>A0A151LYM6_ALLMI</name>
<protein>
    <submittedName>
        <fullName evidence="1">Uncharacterized protein</fullName>
    </submittedName>
</protein>
<sequence length="80" mass="8886">MPLRPSGFSTECLLATPATYTAAKFLTCCHYGARQIEQVMMKHHQNNLPYYTISSQSGCTTIIVCNANQRSVRKSSTPTE</sequence>
<dbReference type="AlphaFoldDB" id="A0A151LYM6"/>
<dbReference type="Proteomes" id="UP000050525">
    <property type="component" value="Unassembled WGS sequence"/>
</dbReference>
<evidence type="ECO:0000313" key="2">
    <source>
        <dbReference type="Proteomes" id="UP000050525"/>
    </source>
</evidence>
<comment type="caution">
    <text evidence="1">The sequence shown here is derived from an EMBL/GenBank/DDBJ whole genome shotgun (WGS) entry which is preliminary data.</text>
</comment>
<accession>A0A151LYM6</accession>
<gene>
    <name evidence="1" type="ORF">Y1Q_0020006</name>
</gene>
<keyword evidence="2" id="KW-1185">Reference proteome</keyword>